<dbReference type="EMBL" id="JAAIKC010000001">
    <property type="protein sequence ID" value="NEW04699.1"/>
    <property type="molecule type" value="Genomic_DNA"/>
</dbReference>
<evidence type="ECO:0000313" key="1">
    <source>
        <dbReference type="EMBL" id="NEW04699.1"/>
    </source>
</evidence>
<dbReference type="AlphaFoldDB" id="A0A6G3ZSY2"/>
<comment type="caution">
    <text evidence="1">The sequence shown here is derived from an EMBL/GenBank/DDBJ whole genome shotgun (WGS) entry which is preliminary data.</text>
</comment>
<dbReference type="RefSeq" id="WP_163940408.1">
    <property type="nucleotide sequence ID" value="NZ_JAAIKC010000001.1"/>
</dbReference>
<protein>
    <submittedName>
        <fullName evidence="1">Uncharacterized protein</fullName>
    </submittedName>
</protein>
<accession>A0A6G3ZSY2</accession>
<organism evidence="1">
    <name type="scientific">Paenibacillus sp. SYP-B3998</name>
    <dbReference type="NCBI Taxonomy" id="2678564"/>
    <lineage>
        <taxon>Bacteria</taxon>
        <taxon>Bacillati</taxon>
        <taxon>Bacillota</taxon>
        <taxon>Bacilli</taxon>
        <taxon>Bacillales</taxon>
        <taxon>Paenibacillaceae</taxon>
        <taxon>Paenibacillus</taxon>
    </lineage>
</organism>
<proteinExistence type="predicted"/>
<gene>
    <name evidence="1" type="ORF">GK047_01525</name>
</gene>
<reference evidence="1" key="1">
    <citation type="submission" date="2020-02" db="EMBL/GenBank/DDBJ databases">
        <authorList>
            <person name="Shen X.-R."/>
            <person name="Zhang Y.-X."/>
        </authorList>
    </citation>
    <scope>NUCLEOTIDE SEQUENCE</scope>
    <source>
        <strain evidence="1">SYP-B3998</strain>
    </source>
</reference>
<sequence>MRLSLGGFSEPWDHQTEVENAAAGLRKAVRGLEGSLNNPKLNLEVRNKFEEAVRQGKEILDRVDKIKEKYPQK</sequence>
<name>A0A6G3ZSY2_9BACL</name>